<evidence type="ECO:0000313" key="1">
    <source>
        <dbReference type="EMBL" id="KAF3575491.1"/>
    </source>
</evidence>
<reference evidence="1 2" key="1">
    <citation type="journal article" date="2020" name="BMC Genomics">
        <title>Intraspecific diversification of the crop wild relative Brassica cretica Lam. using demographic model selection.</title>
        <authorList>
            <person name="Kioukis A."/>
            <person name="Michalopoulou V.A."/>
            <person name="Briers L."/>
            <person name="Pirintsos S."/>
            <person name="Studholme D.J."/>
            <person name="Pavlidis P."/>
            <person name="Sarris P.F."/>
        </authorList>
    </citation>
    <scope>NUCLEOTIDE SEQUENCE [LARGE SCALE GENOMIC DNA]</scope>
    <source>
        <strain evidence="2">cv. PFS-1207/04</strain>
    </source>
</reference>
<organism evidence="1 2">
    <name type="scientific">Brassica cretica</name>
    <name type="common">Mustard</name>
    <dbReference type="NCBI Taxonomy" id="69181"/>
    <lineage>
        <taxon>Eukaryota</taxon>
        <taxon>Viridiplantae</taxon>
        <taxon>Streptophyta</taxon>
        <taxon>Embryophyta</taxon>
        <taxon>Tracheophyta</taxon>
        <taxon>Spermatophyta</taxon>
        <taxon>Magnoliopsida</taxon>
        <taxon>eudicotyledons</taxon>
        <taxon>Gunneridae</taxon>
        <taxon>Pentapetalae</taxon>
        <taxon>rosids</taxon>
        <taxon>malvids</taxon>
        <taxon>Brassicales</taxon>
        <taxon>Brassicaceae</taxon>
        <taxon>Brassiceae</taxon>
        <taxon>Brassica</taxon>
    </lineage>
</organism>
<proteinExistence type="predicted"/>
<name>A0ABQ7DDR4_BRACR</name>
<evidence type="ECO:0000313" key="2">
    <source>
        <dbReference type="Proteomes" id="UP000266723"/>
    </source>
</evidence>
<keyword evidence="2" id="KW-1185">Reference proteome</keyword>
<comment type="caution">
    <text evidence="1">The sequence shown here is derived from an EMBL/GenBank/DDBJ whole genome shotgun (WGS) entry which is preliminary data.</text>
</comment>
<dbReference type="Proteomes" id="UP000266723">
    <property type="component" value="Unassembled WGS sequence"/>
</dbReference>
<gene>
    <name evidence="1" type="ORF">DY000_02032491</name>
</gene>
<protein>
    <recommendedName>
        <fullName evidence="3">DUF4378 domain-containing protein</fullName>
    </recommendedName>
</protein>
<sequence length="328" mass="38014">MEVFSQFDVQEFCDNIVEGMMEALKDVSKSHKKSTTTCAPVAESPIFISESSKGKSENNLEELRKISDSLPIFDEYDEELIKSLLICEDNCDLPFPESDFMLDDEETNGLTCFELEHPSPIFDEEDDLGPIFDEEAPNMSSIMMENQLCFDPLTTPTPLSTEHKRFQYGNDIHSDLVLSFDEFLKHNKGFDHLERPWHVLRTLLNNCVVLSFYDIVVYNTFFEKHIEPLKSDSQSELALLCSDFEKDRHVLKMFNIILCLDTILDKQVQSQRNVRNKSIARAYQPEIWRCIDTYLAELDELNTQESWNDIILDELSKLVRSSELVRPP</sequence>
<evidence type="ECO:0008006" key="3">
    <source>
        <dbReference type="Google" id="ProtNLM"/>
    </source>
</evidence>
<accession>A0ABQ7DDR4</accession>
<dbReference type="EMBL" id="QGKV02000649">
    <property type="protein sequence ID" value="KAF3575491.1"/>
    <property type="molecule type" value="Genomic_DNA"/>
</dbReference>